<dbReference type="InterPro" id="IPR003660">
    <property type="entry name" value="HAMP_dom"/>
</dbReference>
<dbReference type="GO" id="GO:0007165">
    <property type="term" value="P:signal transduction"/>
    <property type="evidence" value="ECO:0007669"/>
    <property type="project" value="UniProtKB-KW"/>
</dbReference>
<keyword evidence="5" id="KW-0812">Transmembrane</keyword>
<dbReference type="EnsemblBacteria" id="ABC21436">
    <property type="protein sequence ID" value="ABC21436"/>
    <property type="gene ID" value="Rru_A0632"/>
</dbReference>
<dbReference type="AlphaFoldDB" id="Q2RWQ9"/>
<dbReference type="Gene3D" id="3.30.450.20">
    <property type="entry name" value="PAS domain"/>
    <property type="match status" value="1"/>
</dbReference>
<feature type="domain" description="HAMP" evidence="15">
    <location>
        <begin position="237"/>
        <end position="294"/>
    </location>
</feature>
<dbReference type="SMART" id="SM00283">
    <property type="entry name" value="MA"/>
    <property type="match status" value="1"/>
</dbReference>
<dbReference type="eggNOG" id="COG4564">
    <property type="taxonomic scope" value="Bacteria"/>
</dbReference>
<reference evidence="16 17" key="1">
    <citation type="journal article" date="2011" name="Stand. Genomic Sci.">
        <title>Complete genome sequence of Rhodospirillum rubrum type strain (S1).</title>
        <authorList>
            <person name="Munk A.C."/>
            <person name="Copeland A."/>
            <person name="Lucas S."/>
            <person name="Lapidus A."/>
            <person name="Del Rio T.G."/>
            <person name="Barry K."/>
            <person name="Detter J.C."/>
            <person name="Hammon N."/>
            <person name="Israni S."/>
            <person name="Pitluck S."/>
            <person name="Brettin T."/>
            <person name="Bruce D."/>
            <person name="Han C."/>
            <person name="Tapia R."/>
            <person name="Gilna P."/>
            <person name="Schmutz J."/>
            <person name="Larimer F."/>
            <person name="Land M."/>
            <person name="Kyrpides N.C."/>
            <person name="Mavromatis K."/>
            <person name="Richardson P."/>
            <person name="Rohde M."/>
            <person name="Goker M."/>
            <person name="Klenk H.P."/>
            <person name="Zhang Y."/>
            <person name="Roberts G.P."/>
            <person name="Reslewic S."/>
            <person name="Schwartz D.C."/>
        </authorList>
    </citation>
    <scope>NUCLEOTIDE SEQUENCE [LARGE SCALE GENOMIC DNA]</scope>
    <source>
        <strain evidence="17">ATCC 11170 / ATH 1.1.1 / DSM 467 / LMG 4362 / NCIMB 8255 / S1</strain>
    </source>
</reference>
<gene>
    <name evidence="16" type="ordered locus">Rru_A0632</name>
</gene>
<keyword evidence="10 12" id="KW-0807">Transducer</keyword>
<evidence type="ECO:0000256" key="7">
    <source>
        <dbReference type="ARBA" id="ARBA00022989"/>
    </source>
</evidence>
<dbReference type="InterPro" id="IPR000727">
    <property type="entry name" value="T_SNARE_dom"/>
</dbReference>
<proteinExistence type="inferred from homology"/>
<keyword evidence="8" id="KW-0408">Iron</keyword>
<evidence type="ECO:0000256" key="10">
    <source>
        <dbReference type="ARBA" id="ARBA00023224"/>
    </source>
</evidence>
<dbReference type="Proteomes" id="UP000001929">
    <property type="component" value="Chromosome"/>
</dbReference>
<dbReference type="HOGENOM" id="CLU_000445_107_21_5"/>
<dbReference type="CDD" id="cd18774">
    <property type="entry name" value="PDC2_HK_sensor"/>
    <property type="match status" value="1"/>
</dbReference>
<evidence type="ECO:0000256" key="2">
    <source>
        <dbReference type="ARBA" id="ARBA00010587"/>
    </source>
</evidence>
<evidence type="ECO:0000259" key="15">
    <source>
        <dbReference type="PROSITE" id="PS50885"/>
    </source>
</evidence>
<dbReference type="STRING" id="269796.Rru_A0632"/>
<dbReference type="GO" id="GO:0006935">
    <property type="term" value="P:chemotaxis"/>
    <property type="evidence" value="ECO:0007669"/>
    <property type="project" value="InterPro"/>
</dbReference>
<dbReference type="InterPro" id="IPR035938">
    <property type="entry name" value="Hemerythrin-like_sf"/>
</dbReference>
<evidence type="ECO:0000256" key="5">
    <source>
        <dbReference type="ARBA" id="ARBA00022692"/>
    </source>
</evidence>
<evidence type="ECO:0000256" key="12">
    <source>
        <dbReference type="PROSITE-ProRule" id="PRU00284"/>
    </source>
</evidence>
<dbReference type="CDD" id="cd12107">
    <property type="entry name" value="Hemerythrin"/>
    <property type="match status" value="1"/>
</dbReference>
<dbReference type="EMBL" id="CP000230">
    <property type="protein sequence ID" value="ABC21436.1"/>
    <property type="molecule type" value="Genomic_DNA"/>
</dbReference>
<dbReference type="Gene3D" id="1.10.287.950">
    <property type="entry name" value="Methyl-accepting chemotaxis protein"/>
    <property type="match status" value="1"/>
</dbReference>
<keyword evidence="17" id="KW-1185">Reference proteome</keyword>
<dbReference type="PANTHER" id="PTHR32089:SF112">
    <property type="entry name" value="LYSOZYME-LIKE PROTEIN-RELATED"/>
    <property type="match status" value="1"/>
</dbReference>
<evidence type="ECO:0000256" key="11">
    <source>
        <dbReference type="ARBA" id="ARBA00029447"/>
    </source>
</evidence>
<evidence type="ECO:0000256" key="8">
    <source>
        <dbReference type="ARBA" id="ARBA00023004"/>
    </source>
</evidence>
<feature type="domain" description="Methyl-accepting transducer" evidence="13">
    <location>
        <begin position="334"/>
        <end position="563"/>
    </location>
</feature>
<evidence type="ECO:0000313" key="17">
    <source>
        <dbReference type="Proteomes" id="UP000001929"/>
    </source>
</evidence>
<keyword evidence="6" id="KW-0479">Metal-binding</keyword>
<dbReference type="KEGG" id="rru:Rru_A0632"/>
<protein>
    <submittedName>
        <fullName evidence="16">Chemotaxis sensory transducer</fullName>
    </submittedName>
</protein>
<dbReference type="PANTHER" id="PTHR32089">
    <property type="entry name" value="METHYL-ACCEPTING CHEMOTAXIS PROTEIN MCPB"/>
    <property type="match status" value="1"/>
</dbReference>
<dbReference type="InterPro" id="IPR012827">
    <property type="entry name" value="Hemerythrin_metal-bd"/>
</dbReference>
<dbReference type="eggNOG" id="COG0840">
    <property type="taxonomic scope" value="Bacteria"/>
</dbReference>
<dbReference type="PROSITE" id="PS50192">
    <property type="entry name" value="T_SNARE"/>
    <property type="match status" value="1"/>
</dbReference>
<dbReference type="SUPFAM" id="SSF58104">
    <property type="entry name" value="Methyl-accepting chemotaxis protein (MCP) signaling domain"/>
    <property type="match status" value="1"/>
</dbReference>
<dbReference type="SUPFAM" id="SSF47188">
    <property type="entry name" value="Hemerythrin-like"/>
    <property type="match status" value="1"/>
</dbReference>
<dbReference type="PROSITE" id="PS00550">
    <property type="entry name" value="HEMERYTHRINS"/>
    <property type="match status" value="1"/>
</dbReference>
<dbReference type="InterPro" id="IPR016131">
    <property type="entry name" value="Haemerythrin_Fe_BS"/>
</dbReference>
<sequence>MVCRKKPSLLRERLPYPFQVISDKIMILDRLPVSRKLFALVLVSLLGIGATAILALSQVHDVMMEDRRAKVRAIVDLAFSQTADLADRAARGAITSEAAQAGAIEILRRARYDGGEYLFIIDTKGRSVMHPLAPEMEGKDMSGVKDAKGTAMFAEMARLAVSQGSGFFAYEWQRGAQGTASPKISYVRRLPQWDWVIGSGIYIDDVEAAFTRQALIFAAVVAAVVAVLLGLSLVIGRGIAGPLVAMTGRMRKMASGDLETAIPGEATADQRRDEVGEMAGALVVFRETLRDAKRLAEEHRHEEEQKHIRRQQVDEQIRAFEMTVVRLLDGLVSADQSVRSTTTRLVDGARDTMSEANEVAASAEHASANVETVASAAEELSASIQEIARQVEQSSGVARRAVEETGEATKGIAELEERVGQITDIVKLISDIASQTNLLALNATIEAARAGDAGKGFAVVAEEVKNLANQTQKATKDITGRIADVEEATTRSVEAIRDVSKVIGEIHEISASISAAVEEQGAATREIARNVDEAATGTNRVSSAIGRVRAAAEEANSEAGDMERASRDLGHQAEVLKGEVAEFLQGIRLGDGEDHALVTWSDDLATGDAHVDEDHRKLMALVNSVYGHVKQGEAGAALEASFGELKRYSIEHFAEEEAFMATVNFPQAETHRRQHQHFLGRSDALFEAYRRGADTAAVELMGLLGSWWETHIRIYDTELAHFVRRRQATPTLRRSA</sequence>
<dbReference type="NCBIfam" id="TIGR02481">
    <property type="entry name" value="hemeryth_dom"/>
    <property type="match status" value="1"/>
</dbReference>
<dbReference type="SMART" id="SM00304">
    <property type="entry name" value="HAMP"/>
    <property type="match status" value="1"/>
</dbReference>
<dbReference type="Pfam" id="PF00015">
    <property type="entry name" value="MCPsignal"/>
    <property type="match status" value="1"/>
</dbReference>
<name>Q2RWQ9_RHORT</name>
<dbReference type="PRINTS" id="PR00260">
    <property type="entry name" value="CHEMTRNSDUCR"/>
</dbReference>
<keyword evidence="9" id="KW-0472">Membrane</keyword>
<dbReference type="Gene3D" id="6.10.340.10">
    <property type="match status" value="1"/>
</dbReference>
<dbReference type="InterPro" id="IPR004089">
    <property type="entry name" value="MCPsignal_dom"/>
</dbReference>
<dbReference type="NCBIfam" id="NF033749">
    <property type="entry name" value="bact_hemeryth"/>
    <property type="match status" value="1"/>
</dbReference>
<keyword evidence="7" id="KW-1133">Transmembrane helix</keyword>
<dbReference type="GO" id="GO:0046872">
    <property type="term" value="F:metal ion binding"/>
    <property type="evidence" value="ECO:0007669"/>
    <property type="project" value="UniProtKB-KW"/>
</dbReference>
<dbReference type="PROSITE" id="PS50111">
    <property type="entry name" value="CHEMOTAXIS_TRANSDUC_2"/>
    <property type="match status" value="1"/>
</dbReference>
<dbReference type="Pfam" id="PF01814">
    <property type="entry name" value="Hemerythrin"/>
    <property type="match status" value="1"/>
</dbReference>
<dbReference type="SMART" id="SM01049">
    <property type="entry name" value="Cache_2"/>
    <property type="match status" value="1"/>
</dbReference>
<dbReference type="Pfam" id="PF17200">
    <property type="entry name" value="sCache_2"/>
    <property type="match status" value="1"/>
</dbReference>
<accession>Q2RWQ9</accession>
<dbReference type="GO" id="GO:0005886">
    <property type="term" value="C:plasma membrane"/>
    <property type="evidence" value="ECO:0007669"/>
    <property type="project" value="UniProtKB-SubCell"/>
</dbReference>
<dbReference type="InterPro" id="IPR012312">
    <property type="entry name" value="Hemerythrin-like"/>
</dbReference>
<dbReference type="InterPro" id="IPR033480">
    <property type="entry name" value="sCache_2"/>
</dbReference>
<evidence type="ECO:0000256" key="1">
    <source>
        <dbReference type="ARBA" id="ARBA00004429"/>
    </source>
</evidence>
<comment type="similarity">
    <text evidence="2">Belongs to the hemerythrin family.</text>
</comment>
<feature type="domain" description="T-SNARE coiled-coil homology" evidence="14">
    <location>
        <begin position="486"/>
        <end position="548"/>
    </location>
</feature>
<dbReference type="Pfam" id="PF00672">
    <property type="entry name" value="HAMP"/>
    <property type="match status" value="1"/>
</dbReference>
<evidence type="ECO:0000256" key="4">
    <source>
        <dbReference type="ARBA" id="ARBA00022519"/>
    </source>
</evidence>
<evidence type="ECO:0000259" key="14">
    <source>
        <dbReference type="PROSITE" id="PS50192"/>
    </source>
</evidence>
<evidence type="ECO:0000313" key="16">
    <source>
        <dbReference type="EMBL" id="ABC21436.1"/>
    </source>
</evidence>
<evidence type="ECO:0000256" key="6">
    <source>
        <dbReference type="ARBA" id="ARBA00022723"/>
    </source>
</evidence>
<dbReference type="PhylomeDB" id="Q2RWQ9"/>
<dbReference type="CDD" id="cd11386">
    <property type="entry name" value="MCP_signal"/>
    <property type="match status" value="1"/>
</dbReference>
<dbReference type="CDD" id="cd06225">
    <property type="entry name" value="HAMP"/>
    <property type="match status" value="1"/>
</dbReference>
<evidence type="ECO:0000259" key="13">
    <source>
        <dbReference type="PROSITE" id="PS50111"/>
    </source>
</evidence>
<comment type="similarity">
    <text evidence="11">Belongs to the methyl-accepting chemotaxis (MCP) protein family.</text>
</comment>
<keyword evidence="3" id="KW-1003">Cell membrane</keyword>
<dbReference type="PROSITE" id="PS50885">
    <property type="entry name" value="HAMP"/>
    <property type="match status" value="1"/>
</dbReference>
<evidence type="ECO:0000256" key="9">
    <source>
        <dbReference type="ARBA" id="ARBA00023136"/>
    </source>
</evidence>
<organism evidence="16 17">
    <name type="scientific">Rhodospirillum rubrum (strain ATCC 11170 / ATH 1.1.1 / DSM 467 / LMG 4362 / NCIMB 8255 / S1)</name>
    <dbReference type="NCBI Taxonomy" id="269796"/>
    <lineage>
        <taxon>Bacteria</taxon>
        <taxon>Pseudomonadati</taxon>
        <taxon>Pseudomonadota</taxon>
        <taxon>Alphaproteobacteria</taxon>
        <taxon>Rhodospirillales</taxon>
        <taxon>Rhodospirillaceae</taxon>
        <taxon>Rhodospirillum</taxon>
    </lineage>
</organism>
<dbReference type="GO" id="GO:0004888">
    <property type="term" value="F:transmembrane signaling receptor activity"/>
    <property type="evidence" value="ECO:0007669"/>
    <property type="project" value="InterPro"/>
</dbReference>
<dbReference type="Gene3D" id="1.20.120.50">
    <property type="entry name" value="Hemerythrin-like"/>
    <property type="match status" value="1"/>
</dbReference>
<dbReference type="PATRIC" id="fig|269796.9.peg.688"/>
<keyword evidence="4" id="KW-0997">Cell inner membrane</keyword>
<evidence type="ECO:0000256" key="3">
    <source>
        <dbReference type="ARBA" id="ARBA00022475"/>
    </source>
</evidence>
<dbReference type="InterPro" id="IPR004090">
    <property type="entry name" value="Chemotax_Me-accpt_rcpt"/>
</dbReference>
<comment type="subcellular location">
    <subcellularLocation>
        <location evidence="1">Cell inner membrane</location>
        <topology evidence="1">Multi-pass membrane protein</topology>
    </subcellularLocation>
</comment>